<dbReference type="Proteomes" id="UP000265520">
    <property type="component" value="Unassembled WGS sequence"/>
</dbReference>
<protein>
    <submittedName>
        <fullName evidence="1">Uncharacterized protein</fullName>
    </submittedName>
</protein>
<sequence length="71" mass="7624">MSLEHCSIVISWGGLAFCHLRGAQLALALRTVPCARAGAARIIALFLSDFLLVIARRAQVVCATRRVFGQG</sequence>
<organism evidence="1 2">
    <name type="scientific">Trifolium medium</name>
    <dbReference type="NCBI Taxonomy" id="97028"/>
    <lineage>
        <taxon>Eukaryota</taxon>
        <taxon>Viridiplantae</taxon>
        <taxon>Streptophyta</taxon>
        <taxon>Embryophyta</taxon>
        <taxon>Tracheophyta</taxon>
        <taxon>Spermatophyta</taxon>
        <taxon>Magnoliopsida</taxon>
        <taxon>eudicotyledons</taxon>
        <taxon>Gunneridae</taxon>
        <taxon>Pentapetalae</taxon>
        <taxon>rosids</taxon>
        <taxon>fabids</taxon>
        <taxon>Fabales</taxon>
        <taxon>Fabaceae</taxon>
        <taxon>Papilionoideae</taxon>
        <taxon>50 kb inversion clade</taxon>
        <taxon>NPAAA clade</taxon>
        <taxon>Hologalegina</taxon>
        <taxon>IRL clade</taxon>
        <taxon>Trifolieae</taxon>
        <taxon>Trifolium</taxon>
    </lineage>
</organism>
<proteinExistence type="predicted"/>
<comment type="caution">
    <text evidence="1">The sequence shown here is derived from an EMBL/GenBank/DDBJ whole genome shotgun (WGS) entry which is preliminary data.</text>
</comment>
<dbReference type="EMBL" id="LXQA010982556">
    <property type="protein sequence ID" value="MCI79848.1"/>
    <property type="molecule type" value="Genomic_DNA"/>
</dbReference>
<dbReference type="AlphaFoldDB" id="A0A392UV00"/>
<evidence type="ECO:0000313" key="1">
    <source>
        <dbReference type="EMBL" id="MCI79848.1"/>
    </source>
</evidence>
<keyword evidence="2" id="KW-1185">Reference proteome</keyword>
<accession>A0A392UV00</accession>
<reference evidence="1 2" key="1">
    <citation type="journal article" date="2018" name="Front. Plant Sci.">
        <title>Red Clover (Trifolium pratense) and Zigzag Clover (T. medium) - A Picture of Genomic Similarities and Differences.</title>
        <authorList>
            <person name="Dluhosova J."/>
            <person name="Istvanek J."/>
            <person name="Nedelnik J."/>
            <person name="Repkova J."/>
        </authorList>
    </citation>
    <scope>NUCLEOTIDE SEQUENCE [LARGE SCALE GENOMIC DNA]</scope>
    <source>
        <strain evidence="2">cv. 10/8</strain>
        <tissue evidence="1">Leaf</tissue>
    </source>
</reference>
<evidence type="ECO:0000313" key="2">
    <source>
        <dbReference type="Proteomes" id="UP000265520"/>
    </source>
</evidence>
<name>A0A392UV00_9FABA</name>